<name>A0A2G1W5N9_9BACT</name>
<dbReference type="Proteomes" id="UP000225740">
    <property type="component" value="Unassembled WGS sequence"/>
</dbReference>
<dbReference type="AlphaFoldDB" id="A0A2G1W5N9"/>
<dbReference type="GO" id="GO:0005975">
    <property type="term" value="P:carbohydrate metabolic process"/>
    <property type="evidence" value="ECO:0007669"/>
    <property type="project" value="InterPro"/>
</dbReference>
<reference evidence="11 12" key="1">
    <citation type="submission" date="2017-06" db="EMBL/GenBank/DDBJ databases">
        <title>Description of Rhodopirellula bahusiensis sp. nov.</title>
        <authorList>
            <person name="Kizina J."/>
            <person name="Harder J."/>
        </authorList>
    </citation>
    <scope>NUCLEOTIDE SEQUENCE [LARGE SCALE GENOMIC DNA]</scope>
    <source>
        <strain evidence="11 12">SWK21</strain>
    </source>
</reference>
<evidence type="ECO:0000256" key="9">
    <source>
        <dbReference type="ARBA" id="ARBA00031501"/>
    </source>
</evidence>
<dbReference type="RefSeq" id="WP_099261480.1">
    <property type="nucleotide sequence ID" value="NZ_NIZW01000011.1"/>
</dbReference>
<dbReference type="SUPFAM" id="SSF51445">
    <property type="entry name" value="(Trans)glycosidases"/>
    <property type="match status" value="1"/>
</dbReference>
<gene>
    <name evidence="11" type="primary">malQ</name>
    <name evidence="11" type="ORF">CEE69_15035</name>
</gene>
<dbReference type="InterPro" id="IPR017853">
    <property type="entry name" value="GH"/>
</dbReference>
<sequence>MRFPRSSGILCHITSLPSELGIGDLGSAAYEMVDFLHAAGQSIWQILPLSPPAYGNSPYSAYSAFGGNALLISLETLVDEGLLESSDVQGFPESDPACVDFGVVSEFKHARLKLAYERYLANPPRELKIAFELFLDTNDWWLDEFSLFEVFLNKYKESNWSKWPDPISHREADALGQARQEMAREIDYSRFQQFLFDRQWNRLKAYANERQVQLCGDMPIFVAYESADVWGNQDMFALKEDGTPALIAGVPPDYFSETGQLWGNPQYDWEALENANYAWWTARFRRALEQFDLLRVDHFRGFEAYWEVPYGAETAIDGQWRTGPGAKPFQAAAKELGELPFIAEDLGMITDAVHQLREELGFPGMRVLQFGFANMEDDFHRPSTYPESCVAYTGTHDNDTVMGWYHLRTPPEAGSDPLDDVVHSDEEVHWQLIDAVMSSEAEIAIVPIQDVLGLGNEARMNLPGIADGNWAWRLSPQALTQAHADRLASLCQERGRLTHEVPSVG</sequence>
<dbReference type="EC" id="2.4.1.25" evidence="3 10"/>
<evidence type="ECO:0000313" key="12">
    <source>
        <dbReference type="Proteomes" id="UP000225740"/>
    </source>
</evidence>
<comment type="caution">
    <text evidence="11">The sequence shown here is derived from an EMBL/GenBank/DDBJ whole genome shotgun (WGS) entry which is preliminary data.</text>
</comment>
<dbReference type="OrthoDB" id="9811841at2"/>
<dbReference type="InterPro" id="IPR003385">
    <property type="entry name" value="Glyco_hydro_77"/>
</dbReference>
<protein>
    <recommendedName>
        <fullName evidence="4 10">4-alpha-glucanotransferase</fullName>
        <ecNumber evidence="3 10">2.4.1.25</ecNumber>
    </recommendedName>
    <alternativeName>
        <fullName evidence="8 10">Amylomaltase</fullName>
    </alternativeName>
    <alternativeName>
        <fullName evidence="9 10">Disproportionating enzyme</fullName>
    </alternativeName>
</protein>
<evidence type="ECO:0000256" key="3">
    <source>
        <dbReference type="ARBA" id="ARBA00012560"/>
    </source>
</evidence>
<dbReference type="GO" id="GO:0004134">
    <property type="term" value="F:4-alpha-glucanotransferase activity"/>
    <property type="evidence" value="ECO:0007669"/>
    <property type="project" value="UniProtKB-EC"/>
</dbReference>
<evidence type="ECO:0000256" key="8">
    <source>
        <dbReference type="ARBA" id="ARBA00031423"/>
    </source>
</evidence>
<dbReference type="EMBL" id="NIZW01000011">
    <property type="protein sequence ID" value="PHQ34335.1"/>
    <property type="molecule type" value="Genomic_DNA"/>
</dbReference>
<keyword evidence="5 10" id="KW-0328">Glycosyltransferase</keyword>
<evidence type="ECO:0000256" key="10">
    <source>
        <dbReference type="RuleBase" id="RU361207"/>
    </source>
</evidence>
<dbReference type="Pfam" id="PF02446">
    <property type="entry name" value="Glyco_hydro_77"/>
    <property type="match status" value="1"/>
</dbReference>
<dbReference type="Gene3D" id="3.20.20.80">
    <property type="entry name" value="Glycosidases"/>
    <property type="match status" value="1"/>
</dbReference>
<keyword evidence="12" id="KW-1185">Reference proteome</keyword>
<evidence type="ECO:0000256" key="5">
    <source>
        <dbReference type="ARBA" id="ARBA00022676"/>
    </source>
</evidence>
<evidence type="ECO:0000256" key="6">
    <source>
        <dbReference type="ARBA" id="ARBA00022679"/>
    </source>
</evidence>
<dbReference type="GeneID" id="90609403"/>
<dbReference type="NCBIfam" id="TIGR00217">
    <property type="entry name" value="malQ"/>
    <property type="match status" value="1"/>
</dbReference>
<evidence type="ECO:0000256" key="7">
    <source>
        <dbReference type="ARBA" id="ARBA00023277"/>
    </source>
</evidence>
<dbReference type="NCBIfam" id="NF011080">
    <property type="entry name" value="PRK14508.1-3"/>
    <property type="match status" value="1"/>
</dbReference>
<evidence type="ECO:0000313" key="11">
    <source>
        <dbReference type="EMBL" id="PHQ34335.1"/>
    </source>
</evidence>
<organism evidence="11 12">
    <name type="scientific">Rhodopirellula bahusiensis</name>
    <dbReference type="NCBI Taxonomy" id="2014065"/>
    <lineage>
        <taxon>Bacteria</taxon>
        <taxon>Pseudomonadati</taxon>
        <taxon>Planctomycetota</taxon>
        <taxon>Planctomycetia</taxon>
        <taxon>Pirellulales</taxon>
        <taxon>Pirellulaceae</taxon>
        <taxon>Rhodopirellula</taxon>
    </lineage>
</organism>
<evidence type="ECO:0000256" key="1">
    <source>
        <dbReference type="ARBA" id="ARBA00000439"/>
    </source>
</evidence>
<comment type="catalytic activity">
    <reaction evidence="1 10">
        <text>Transfers a segment of a (1-&gt;4)-alpha-D-glucan to a new position in an acceptor, which may be glucose or a (1-&gt;4)-alpha-D-glucan.</text>
        <dbReference type="EC" id="2.4.1.25"/>
    </reaction>
</comment>
<accession>A0A2G1W5N9</accession>
<dbReference type="PANTHER" id="PTHR32438">
    <property type="entry name" value="4-ALPHA-GLUCANOTRANSFERASE DPE1, CHLOROPLASTIC/AMYLOPLASTIC"/>
    <property type="match status" value="1"/>
</dbReference>
<keyword evidence="6 10" id="KW-0808">Transferase</keyword>
<comment type="similarity">
    <text evidence="2 10">Belongs to the disproportionating enzyme family.</text>
</comment>
<keyword evidence="7 10" id="KW-0119">Carbohydrate metabolism</keyword>
<evidence type="ECO:0000256" key="4">
    <source>
        <dbReference type="ARBA" id="ARBA00020295"/>
    </source>
</evidence>
<proteinExistence type="inferred from homology"/>
<evidence type="ECO:0000256" key="2">
    <source>
        <dbReference type="ARBA" id="ARBA00005684"/>
    </source>
</evidence>
<dbReference type="PANTHER" id="PTHR32438:SF5">
    <property type="entry name" value="4-ALPHA-GLUCANOTRANSFERASE DPE1, CHLOROPLASTIC_AMYLOPLASTIC"/>
    <property type="match status" value="1"/>
</dbReference>